<dbReference type="InterPro" id="IPR000515">
    <property type="entry name" value="MetI-like"/>
</dbReference>
<reference evidence="8 9" key="1">
    <citation type="submission" date="2020-05" db="EMBL/GenBank/DDBJ databases">
        <title>Paenibacillus glebae, sp. nov., Paenibacillus humi sp. nov., Paenibacillus pedi sp. nov., Paenibacillus terrestris sp. nov. and Paenibacillus terricola sp. nov., isolated from a forest top soil sample.</title>
        <authorList>
            <person name="Qi S."/>
            <person name="Carlier A."/>
            <person name="Cnockaert M."/>
            <person name="Vandamme P."/>
        </authorList>
    </citation>
    <scope>NUCLEOTIDE SEQUENCE [LARGE SCALE GENOMIC DNA]</scope>
    <source>
        <strain evidence="8 9">LMG 29502</strain>
    </source>
</reference>
<feature type="transmembrane region" description="Helical" evidence="6">
    <location>
        <begin position="225"/>
        <end position="246"/>
    </location>
</feature>
<feature type="transmembrane region" description="Helical" evidence="6">
    <location>
        <begin position="64"/>
        <end position="82"/>
    </location>
</feature>
<proteinExistence type="inferred from homology"/>
<keyword evidence="2 6" id="KW-0813">Transport</keyword>
<feature type="transmembrane region" description="Helical" evidence="6">
    <location>
        <begin position="258"/>
        <end position="276"/>
    </location>
</feature>
<feature type="transmembrane region" description="Helical" evidence="6">
    <location>
        <begin position="128"/>
        <end position="149"/>
    </location>
</feature>
<sequence length="352" mass="40729">MNRLPQPYSRSRQTEIRLDLKPNRIIRRLQKVKQNVSISAGLPGTKAPRGKADTLLRDIIRDKWLYLMLLPGIIYFIIFKYVPMYGVSMAFMDYKPYTGFLGSPWVGFKHFERFFSEPQFGMLFRNTVILAVYNLVFFFPMPIILSLMLNEVRRAKFKNFVQTLIYIPHFVSWVVVVGIFYILLTTENGILNELLYQITGRKIAFLLEAEWFRTMIITQSIWKEIGWGTVIFLAALAGVDLQQYEAARIDGASRWRQLWHITLPAIRSTIIILFILRLGNFLDSGFEHIFLMITPTNREVGEVFDTYVYTKGMTQGQYSYSSAVGLFKSAVGLVLVLGSNWLAKKFGEEGVY</sequence>
<evidence type="ECO:0000256" key="6">
    <source>
        <dbReference type="RuleBase" id="RU363032"/>
    </source>
</evidence>
<dbReference type="Proteomes" id="UP000711047">
    <property type="component" value="Unassembled WGS sequence"/>
</dbReference>
<keyword evidence="4 6" id="KW-1133">Transmembrane helix</keyword>
<dbReference type="SUPFAM" id="SSF161098">
    <property type="entry name" value="MetI-like"/>
    <property type="match status" value="1"/>
</dbReference>
<organism evidence="8 9">
    <name type="scientific">Paenibacillus tritici</name>
    <dbReference type="NCBI Taxonomy" id="1873425"/>
    <lineage>
        <taxon>Bacteria</taxon>
        <taxon>Bacillati</taxon>
        <taxon>Bacillota</taxon>
        <taxon>Bacilli</taxon>
        <taxon>Bacillales</taxon>
        <taxon>Paenibacillaceae</taxon>
        <taxon>Paenibacillus</taxon>
    </lineage>
</organism>
<dbReference type="PROSITE" id="PS50928">
    <property type="entry name" value="ABC_TM1"/>
    <property type="match status" value="1"/>
</dbReference>
<accession>A0ABX2DIL3</accession>
<evidence type="ECO:0000313" key="8">
    <source>
        <dbReference type="EMBL" id="NQX44422.1"/>
    </source>
</evidence>
<protein>
    <submittedName>
        <fullName evidence="8">Sugar ABC transporter permease</fullName>
    </submittedName>
</protein>
<keyword evidence="3 6" id="KW-0812">Transmembrane</keyword>
<comment type="subcellular location">
    <subcellularLocation>
        <location evidence="6">Cell membrane</location>
        <topology evidence="6">Multi-pass membrane protein</topology>
    </subcellularLocation>
    <subcellularLocation>
        <location evidence="1">Membrane</location>
        <topology evidence="1">Multi-pass membrane protein</topology>
    </subcellularLocation>
</comment>
<feature type="transmembrane region" description="Helical" evidence="6">
    <location>
        <begin position="161"/>
        <end position="184"/>
    </location>
</feature>
<feature type="domain" description="ABC transmembrane type-1" evidence="7">
    <location>
        <begin position="124"/>
        <end position="339"/>
    </location>
</feature>
<dbReference type="EMBL" id="JABMKX010000002">
    <property type="protein sequence ID" value="NQX44422.1"/>
    <property type="molecule type" value="Genomic_DNA"/>
</dbReference>
<gene>
    <name evidence="8" type="ORF">HQN87_03670</name>
</gene>
<evidence type="ECO:0000256" key="4">
    <source>
        <dbReference type="ARBA" id="ARBA00022989"/>
    </source>
</evidence>
<evidence type="ECO:0000256" key="3">
    <source>
        <dbReference type="ARBA" id="ARBA00022692"/>
    </source>
</evidence>
<keyword evidence="9" id="KW-1185">Reference proteome</keyword>
<evidence type="ECO:0000259" key="7">
    <source>
        <dbReference type="PROSITE" id="PS50928"/>
    </source>
</evidence>
<comment type="caution">
    <text evidence="8">The sequence shown here is derived from an EMBL/GenBank/DDBJ whole genome shotgun (WGS) entry which is preliminary data.</text>
</comment>
<dbReference type="PANTHER" id="PTHR43496:SF1">
    <property type="entry name" value="POLYGALACTURONAN_RHAMNOGALACTURONAN TRANSPORT SYSTEM PERMEASE PROTEIN YTEP"/>
    <property type="match status" value="1"/>
</dbReference>
<feature type="transmembrane region" description="Helical" evidence="6">
    <location>
        <begin position="318"/>
        <end position="337"/>
    </location>
</feature>
<comment type="similarity">
    <text evidence="6">Belongs to the binding-protein-dependent transport system permease family.</text>
</comment>
<dbReference type="InterPro" id="IPR035906">
    <property type="entry name" value="MetI-like_sf"/>
</dbReference>
<evidence type="ECO:0000256" key="2">
    <source>
        <dbReference type="ARBA" id="ARBA00022448"/>
    </source>
</evidence>
<evidence type="ECO:0000313" key="9">
    <source>
        <dbReference type="Proteomes" id="UP000711047"/>
    </source>
</evidence>
<dbReference type="CDD" id="cd06261">
    <property type="entry name" value="TM_PBP2"/>
    <property type="match status" value="1"/>
</dbReference>
<dbReference type="Pfam" id="PF00528">
    <property type="entry name" value="BPD_transp_1"/>
    <property type="match status" value="1"/>
</dbReference>
<dbReference type="Gene3D" id="1.10.3720.10">
    <property type="entry name" value="MetI-like"/>
    <property type="match status" value="1"/>
</dbReference>
<dbReference type="PANTHER" id="PTHR43496">
    <property type="entry name" value="PROTEIN LPLB"/>
    <property type="match status" value="1"/>
</dbReference>
<evidence type="ECO:0000256" key="1">
    <source>
        <dbReference type="ARBA" id="ARBA00004141"/>
    </source>
</evidence>
<evidence type="ECO:0000256" key="5">
    <source>
        <dbReference type="ARBA" id="ARBA00023136"/>
    </source>
</evidence>
<name>A0ABX2DIL3_9BACL</name>
<keyword evidence="5 6" id="KW-0472">Membrane</keyword>